<dbReference type="KEGG" id="pde:Pden_3450"/>
<evidence type="ECO:0000256" key="5">
    <source>
        <dbReference type="ARBA" id="ARBA00023251"/>
    </source>
</evidence>
<comment type="similarity">
    <text evidence="2 6">Belongs to the class-C beta-lactamase family.</text>
</comment>
<dbReference type="InterPro" id="IPR050491">
    <property type="entry name" value="AmpC-like"/>
</dbReference>
<dbReference type="InterPro" id="IPR058136">
    <property type="entry name" value="AmpC"/>
</dbReference>
<dbReference type="STRING" id="318586.Pden_3450"/>
<sequence>MAAADKPPRYEQSGNMNMNYGCVGLGLFAAGLAMPASAMSEAEFRQMAAGIFAPVIAEHDIPGLAVGVTWQGQDYVYTAGMADRAAAVPVTAETLFELGSISKTFNVTLAALAAQQGRLSLADPVAAHLPELKGSAIGSVSLMDLATHQTGGLPLQVPDEAGDDGTLMRWLEDWQPVPSQGERSYSNVSIGLLGRIAARAFGEPYAEALRSHVLHPLGLESTHVDVPAAEMPRYAWGYSRRDDSAIRVNPGMLDDEAYGLKSDLHDMLRFLRVNLGDTDVPPKLRDAVTQTHAGQTGTQHFQQAMIWERYPWPVSRDQLLAGNAAEMVMESQPATRLERPDLSDHAVLFSKTGATNGFGGYVVFIPAEDLGLVILANRNIPNPARVDAGLALIEAVLQADE</sequence>
<dbReference type="PANTHER" id="PTHR46825">
    <property type="entry name" value="D-ALANYL-D-ALANINE-CARBOXYPEPTIDASE/ENDOPEPTIDASE AMPH"/>
    <property type="match status" value="1"/>
</dbReference>
<dbReference type="EMBL" id="CP000490">
    <property type="protein sequence ID" value="ABL71521.1"/>
    <property type="molecule type" value="Genomic_DNA"/>
</dbReference>
<dbReference type="GO" id="GO:0017001">
    <property type="term" value="P:antibiotic catabolic process"/>
    <property type="evidence" value="ECO:0007669"/>
    <property type="project" value="InterPro"/>
</dbReference>
<evidence type="ECO:0000313" key="9">
    <source>
        <dbReference type="Proteomes" id="UP000000361"/>
    </source>
</evidence>
<comment type="catalytic activity">
    <reaction evidence="1 6">
        <text>a beta-lactam + H2O = a substituted beta-amino acid</text>
        <dbReference type="Rhea" id="RHEA:20401"/>
        <dbReference type="ChEBI" id="CHEBI:15377"/>
        <dbReference type="ChEBI" id="CHEBI:35627"/>
        <dbReference type="ChEBI" id="CHEBI:140347"/>
        <dbReference type="EC" id="3.5.2.6"/>
    </reaction>
</comment>
<dbReference type="GO" id="GO:0008800">
    <property type="term" value="F:beta-lactamase activity"/>
    <property type="evidence" value="ECO:0007669"/>
    <property type="project" value="UniProtKB-UniRule"/>
</dbReference>
<dbReference type="InterPro" id="IPR001466">
    <property type="entry name" value="Beta-lactam-related"/>
</dbReference>
<evidence type="ECO:0000256" key="3">
    <source>
        <dbReference type="ARBA" id="ARBA00012865"/>
    </source>
</evidence>
<evidence type="ECO:0000256" key="4">
    <source>
        <dbReference type="ARBA" id="ARBA00022801"/>
    </source>
</evidence>
<organism evidence="8 9">
    <name type="scientific">Paracoccus denitrificans (strain Pd 1222)</name>
    <dbReference type="NCBI Taxonomy" id="318586"/>
    <lineage>
        <taxon>Bacteria</taxon>
        <taxon>Pseudomonadati</taxon>
        <taxon>Pseudomonadota</taxon>
        <taxon>Alphaproteobacteria</taxon>
        <taxon>Rhodobacterales</taxon>
        <taxon>Paracoccaceae</taxon>
        <taxon>Paracoccus</taxon>
    </lineage>
</organism>
<evidence type="ECO:0000256" key="6">
    <source>
        <dbReference type="RuleBase" id="RU361140"/>
    </source>
</evidence>
<dbReference type="Gene3D" id="3.40.710.10">
    <property type="entry name" value="DD-peptidase/beta-lactamase superfamily"/>
    <property type="match status" value="1"/>
</dbReference>
<dbReference type="PROSITE" id="PS00336">
    <property type="entry name" value="BETA_LACTAMASE_C"/>
    <property type="match status" value="1"/>
</dbReference>
<dbReference type="MEROPS" id="S12.006"/>
<dbReference type="AlphaFoldDB" id="A1B7M7"/>
<evidence type="ECO:0000256" key="1">
    <source>
        <dbReference type="ARBA" id="ARBA00001526"/>
    </source>
</evidence>
<keyword evidence="9" id="KW-1185">Reference proteome</keyword>
<reference evidence="9" key="1">
    <citation type="submission" date="2006-12" db="EMBL/GenBank/DDBJ databases">
        <title>Complete sequence of chromosome 2 of Paracoccus denitrificans PD1222.</title>
        <authorList>
            <person name="Copeland A."/>
            <person name="Lucas S."/>
            <person name="Lapidus A."/>
            <person name="Barry K."/>
            <person name="Detter J.C."/>
            <person name="Glavina del Rio T."/>
            <person name="Hammon N."/>
            <person name="Israni S."/>
            <person name="Dalin E."/>
            <person name="Tice H."/>
            <person name="Pitluck S."/>
            <person name="Munk A.C."/>
            <person name="Brettin T."/>
            <person name="Bruce D."/>
            <person name="Han C."/>
            <person name="Tapia R."/>
            <person name="Gilna P."/>
            <person name="Schmutz J."/>
            <person name="Larimer F."/>
            <person name="Land M."/>
            <person name="Hauser L."/>
            <person name="Kyrpides N."/>
            <person name="Lykidis A."/>
            <person name="Spiro S."/>
            <person name="Richardson D.J."/>
            <person name="Moir J.W.B."/>
            <person name="Ferguson S.J."/>
            <person name="van Spanning R.J.M."/>
            <person name="Richardson P."/>
        </authorList>
    </citation>
    <scope>NUCLEOTIDE SEQUENCE [LARGE SCALE GENOMIC DNA]</scope>
    <source>
        <strain evidence="9">Pd 1222</strain>
    </source>
</reference>
<dbReference type="Proteomes" id="UP000000361">
    <property type="component" value="Chromosome 2"/>
</dbReference>
<evidence type="ECO:0000256" key="2">
    <source>
        <dbReference type="ARBA" id="ARBA00007840"/>
    </source>
</evidence>
<proteinExistence type="inferred from homology"/>
<dbReference type="InterPro" id="IPR012338">
    <property type="entry name" value="Beta-lactam/transpept-like"/>
</dbReference>
<evidence type="ECO:0000259" key="7">
    <source>
        <dbReference type="Pfam" id="PF00144"/>
    </source>
</evidence>
<dbReference type="eggNOG" id="COG1680">
    <property type="taxonomic scope" value="Bacteria"/>
</dbReference>
<keyword evidence="4 6" id="KW-0378">Hydrolase</keyword>
<keyword evidence="5 6" id="KW-0046">Antibiotic resistance</keyword>
<dbReference type="HOGENOM" id="CLU_020027_10_0_5"/>
<dbReference type="GO" id="GO:0046677">
    <property type="term" value="P:response to antibiotic"/>
    <property type="evidence" value="ECO:0007669"/>
    <property type="project" value="UniProtKB-UniRule"/>
</dbReference>
<gene>
    <name evidence="8" type="ordered locus">Pden_3450</name>
</gene>
<dbReference type="SUPFAM" id="SSF56601">
    <property type="entry name" value="beta-lactamase/transpeptidase-like"/>
    <property type="match status" value="1"/>
</dbReference>
<dbReference type="NCBIfam" id="NF033085">
    <property type="entry name" value="bla_class_C"/>
    <property type="match status" value="1"/>
</dbReference>
<accession>A1B7M7</accession>
<dbReference type="EnsemblBacteria" id="ABL71521">
    <property type="protein sequence ID" value="ABL71521"/>
    <property type="gene ID" value="Pden_3450"/>
</dbReference>
<name>A1B7M7_PARDP</name>
<feature type="domain" description="Beta-lactamase-related" evidence="7">
    <location>
        <begin position="51"/>
        <end position="394"/>
    </location>
</feature>
<evidence type="ECO:0000313" key="8">
    <source>
        <dbReference type="EMBL" id="ABL71521.1"/>
    </source>
</evidence>
<dbReference type="GO" id="GO:0030288">
    <property type="term" value="C:outer membrane-bounded periplasmic space"/>
    <property type="evidence" value="ECO:0007669"/>
    <property type="project" value="InterPro"/>
</dbReference>
<dbReference type="InterPro" id="IPR001586">
    <property type="entry name" value="Beta-lactam_class-C_AS"/>
</dbReference>
<dbReference type="Pfam" id="PF00144">
    <property type="entry name" value="Beta-lactamase"/>
    <property type="match status" value="1"/>
</dbReference>
<dbReference type="EC" id="3.5.2.6" evidence="3 6"/>
<protein>
    <recommendedName>
        <fullName evidence="3 6">Beta-lactamase</fullName>
        <ecNumber evidence="3 6">3.5.2.6</ecNumber>
    </recommendedName>
</protein>
<dbReference type="PANTHER" id="PTHR46825:SF8">
    <property type="entry name" value="BETA-LACTAMASE-RELATED"/>
    <property type="match status" value="1"/>
</dbReference>